<dbReference type="EMBL" id="BMNG01000015">
    <property type="protein sequence ID" value="GGO54088.1"/>
    <property type="molecule type" value="Genomic_DNA"/>
</dbReference>
<keyword evidence="3" id="KW-1185">Reference proteome</keyword>
<accession>A0ABQ2MPV8</accession>
<protein>
    <submittedName>
        <fullName evidence="2">Uncharacterized protein</fullName>
    </submittedName>
</protein>
<reference evidence="3" key="1">
    <citation type="journal article" date="2019" name="Int. J. Syst. Evol. Microbiol.">
        <title>The Global Catalogue of Microorganisms (GCM) 10K type strain sequencing project: providing services to taxonomists for standard genome sequencing and annotation.</title>
        <authorList>
            <consortium name="The Broad Institute Genomics Platform"/>
            <consortium name="The Broad Institute Genome Sequencing Center for Infectious Disease"/>
            <person name="Wu L."/>
            <person name="Ma J."/>
        </authorList>
    </citation>
    <scope>NUCLEOTIDE SEQUENCE [LARGE SCALE GENOMIC DNA]</scope>
    <source>
        <strain evidence="3">CGMCC 4.7349</strain>
    </source>
</reference>
<name>A0ABQ2MPV8_9ACTN</name>
<gene>
    <name evidence="2" type="ORF">GCM10012286_63030</name>
</gene>
<proteinExistence type="predicted"/>
<dbReference type="Proteomes" id="UP000656881">
    <property type="component" value="Unassembled WGS sequence"/>
</dbReference>
<organism evidence="2 3">
    <name type="scientific">Streptomyces lasiicapitis</name>
    <dbReference type="NCBI Taxonomy" id="1923961"/>
    <lineage>
        <taxon>Bacteria</taxon>
        <taxon>Bacillati</taxon>
        <taxon>Actinomycetota</taxon>
        <taxon>Actinomycetes</taxon>
        <taxon>Kitasatosporales</taxon>
        <taxon>Streptomycetaceae</taxon>
        <taxon>Streptomyces</taxon>
    </lineage>
</organism>
<evidence type="ECO:0000256" key="1">
    <source>
        <dbReference type="SAM" id="SignalP"/>
    </source>
</evidence>
<evidence type="ECO:0000313" key="2">
    <source>
        <dbReference type="EMBL" id="GGO54088.1"/>
    </source>
</evidence>
<keyword evidence="1" id="KW-0732">Signal</keyword>
<evidence type="ECO:0000313" key="3">
    <source>
        <dbReference type="Proteomes" id="UP000656881"/>
    </source>
</evidence>
<comment type="caution">
    <text evidence="2">The sequence shown here is derived from an EMBL/GenBank/DDBJ whole genome shotgun (WGS) entry which is preliminary data.</text>
</comment>
<sequence length="64" mass="6528">MRRRTTSLIATSCIALAFAIIGTTPAAAEPGPISASECAARNGVIQDISGTYYCMAVHGVIEGA</sequence>
<feature type="signal peptide" evidence="1">
    <location>
        <begin position="1"/>
        <end position="28"/>
    </location>
</feature>
<feature type="chain" id="PRO_5046147227" evidence="1">
    <location>
        <begin position="29"/>
        <end position="64"/>
    </location>
</feature>